<feature type="compositionally biased region" description="Low complexity" evidence="1">
    <location>
        <begin position="146"/>
        <end position="156"/>
    </location>
</feature>
<dbReference type="Proteomes" id="UP001212152">
    <property type="component" value="Unassembled WGS sequence"/>
</dbReference>
<dbReference type="AlphaFoldDB" id="A0AAD5TL39"/>
<gene>
    <name evidence="2" type="ORF">HDU87_002866</name>
</gene>
<dbReference type="InterPro" id="IPR018800">
    <property type="entry name" value="PRCC"/>
</dbReference>
<dbReference type="PANTHER" id="PTHR13621:SF2">
    <property type="entry name" value="PROLINE-RICH PROTEIN PRCC"/>
    <property type="match status" value="1"/>
</dbReference>
<comment type="caution">
    <text evidence="2">The sequence shown here is derived from an EMBL/GenBank/DDBJ whole genome shotgun (WGS) entry which is preliminary data.</text>
</comment>
<name>A0AAD5TL39_9FUNG</name>
<dbReference type="PANTHER" id="PTHR13621">
    <property type="entry name" value="PROLINE-RICH PROTEIN PRCC"/>
    <property type="match status" value="1"/>
</dbReference>
<dbReference type="GO" id="GO:0005634">
    <property type="term" value="C:nucleus"/>
    <property type="evidence" value="ECO:0007669"/>
    <property type="project" value="TreeGrafter"/>
</dbReference>
<evidence type="ECO:0000256" key="1">
    <source>
        <dbReference type="SAM" id="MobiDB-lite"/>
    </source>
</evidence>
<evidence type="ECO:0000313" key="3">
    <source>
        <dbReference type="Proteomes" id="UP001212152"/>
    </source>
</evidence>
<sequence>MPLVDYGSTDDEGDEPSQTPKQAAQPAVKPAGLFASLPAPKSANSLSGTPSLFAALPPPKTHPAPASSRPEPPKKKVKIYVDVPAPEPEEESPSGHATTVAKPAPTSLFACLPAPKKAAAPAGRVAAPLLPPQVGKKVVAKTSTNLSLPPKLPSLSAEEADEQIDPDSFFTLSEPTFDREALDEPTPGVAAPPPGPSASAQYAYPSASAQYAYSKSAQYAYPPQQSYPADDGLYQPAADLSEAAVSVREE</sequence>
<organism evidence="2 3">
    <name type="scientific">Geranomyces variabilis</name>
    <dbReference type="NCBI Taxonomy" id="109894"/>
    <lineage>
        <taxon>Eukaryota</taxon>
        <taxon>Fungi</taxon>
        <taxon>Fungi incertae sedis</taxon>
        <taxon>Chytridiomycota</taxon>
        <taxon>Chytridiomycota incertae sedis</taxon>
        <taxon>Chytridiomycetes</taxon>
        <taxon>Spizellomycetales</taxon>
        <taxon>Powellomycetaceae</taxon>
        <taxon>Geranomyces</taxon>
    </lineage>
</organism>
<reference evidence="2" key="1">
    <citation type="submission" date="2020-05" db="EMBL/GenBank/DDBJ databases">
        <title>Phylogenomic resolution of chytrid fungi.</title>
        <authorList>
            <person name="Stajich J.E."/>
            <person name="Amses K."/>
            <person name="Simmons R."/>
            <person name="Seto K."/>
            <person name="Myers J."/>
            <person name="Bonds A."/>
            <person name="Quandt C.A."/>
            <person name="Barry K."/>
            <person name="Liu P."/>
            <person name="Grigoriev I."/>
            <person name="Longcore J.E."/>
            <person name="James T.Y."/>
        </authorList>
    </citation>
    <scope>NUCLEOTIDE SEQUENCE</scope>
    <source>
        <strain evidence="2">JEL0379</strain>
    </source>
</reference>
<dbReference type="EMBL" id="JADGJQ010000020">
    <property type="protein sequence ID" value="KAJ3179660.1"/>
    <property type="molecule type" value="Genomic_DNA"/>
</dbReference>
<keyword evidence="3" id="KW-1185">Reference proteome</keyword>
<feature type="region of interest" description="Disordered" evidence="1">
    <location>
        <begin position="1"/>
        <end position="77"/>
    </location>
</feature>
<protein>
    <submittedName>
        <fullName evidence="2">Uncharacterized protein</fullName>
    </submittedName>
</protein>
<accession>A0AAD5TL39</accession>
<feature type="region of interest" description="Disordered" evidence="1">
    <location>
        <begin position="142"/>
        <end position="201"/>
    </location>
</feature>
<proteinExistence type="predicted"/>
<feature type="compositionally biased region" description="Low complexity" evidence="1">
    <location>
        <begin position="20"/>
        <end position="31"/>
    </location>
</feature>
<evidence type="ECO:0000313" key="2">
    <source>
        <dbReference type="EMBL" id="KAJ3179660.1"/>
    </source>
</evidence>